<organism evidence="4 5">
    <name type="scientific">Macrosiphum euphorbiae</name>
    <name type="common">potato aphid</name>
    <dbReference type="NCBI Taxonomy" id="13131"/>
    <lineage>
        <taxon>Eukaryota</taxon>
        <taxon>Metazoa</taxon>
        <taxon>Ecdysozoa</taxon>
        <taxon>Arthropoda</taxon>
        <taxon>Hexapoda</taxon>
        <taxon>Insecta</taxon>
        <taxon>Pterygota</taxon>
        <taxon>Neoptera</taxon>
        <taxon>Paraneoptera</taxon>
        <taxon>Hemiptera</taxon>
        <taxon>Sternorrhyncha</taxon>
        <taxon>Aphidomorpha</taxon>
        <taxon>Aphidoidea</taxon>
        <taxon>Aphididae</taxon>
        <taxon>Macrosiphini</taxon>
        <taxon>Macrosiphum</taxon>
    </lineage>
</organism>
<reference evidence="4 5" key="1">
    <citation type="submission" date="2023-01" db="EMBL/GenBank/DDBJ databases">
        <authorList>
            <person name="Whitehead M."/>
        </authorList>
    </citation>
    <scope>NUCLEOTIDE SEQUENCE [LARGE SCALE GENOMIC DNA]</scope>
</reference>
<feature type="transmembrane region" description="Helical" evidence="3">
    <location>
        <begin position="469"/>
        <end position="488"/>
    </location>
</feature>
<evidence type="ECO:0000256" key="1">
    <source>
        <dbReference type="ARBA" id="ARBA00008335"/>
    </source>
</evidence>
<evidence type="ECO:0000256" key="2">
    <source>
        <dbReference type="SAM" id="MobiDB-lite"/>
    </source>
</evidence>
<keyword evidence="3" id="KW-1133">Transmembrane helix</keyword>
<dbReference type="Pfam" id="PF13347">
    <property type="entry name" value="MFS_2"/>
    <property type="match status" value="1"/>
</dbReference>
<feature type="transmembrane region" description="Helical" evidence="3">
    <location>
        <begin position="222"/>
        <end position="245"/>
    </location>
</feature>
<accession>A0AAV0W8A4</accession>
<comment type="caution">
    <text evidence="4">The sequence shown here is derived from an EMBL/GenBank/DDBJ whole genome shotgun (WGS) entry which is preliminary data.</text>
</comment>
<feature type="transmembrane region" description="Helical" evidence="3">
    <location>
        <begin position="48"/>
        <end position="70"/>
    </location>
</feature>
<dbReference type="PANTHER" id="PTHR11328">
    <property type="entry name" value="MAJOR FACILITATOR SUPERFAMILY DOMAIN-CONTAINING PROTEIN"/>
    <property type="match status" value="1"/>
</dbReference>
<proteinExistence type="inferred from homology"/>
<dbReference type="GO" id="GO:0015293">
    <property type="term" value="F:symporter activity"/>
    <property type="evidence" value="ECO:0007669"/>
    <property type="project" value="InterPro"/>
</dbReference>
<dbReference type="SUPFAM" id="SSF103473">
    <property type="entry name" value="MFS general substrate transporter"/>
    <property type="match status" value="1"/>
</dbReference>
<evidence type="ECO:0000256" key="3">
    <source>
        <dbReference type="SAM" id="Phobius"/>
    </source>
</evidence>
<feature type="transmembrane region" description="Helical" evidence="3">
    <location>
        <begin position="82"/>
        <end position="102"/>
    </location>
</feature>
<evidence type="ECO:0000313" key="4">
    <source>
        <dbReference type="EMBL" id="CAI6352125.1"/>
    </source>
</evidence>
<evidence type="ECO:0000313" key="5">
    <source>
        <dbReference type="Proteomes" id="UP001160148"/>
    </source>
</evidence>
<dbReference type="GO" id="GO:0008643">
    <property type="term" value="P:carbohydrate transport"/>
    <property type="evidence" value="ECO:0007669"/>
    <property type="project" value="InterPro"/>
</dbReference>
<feature type="transmembrane region" description="Helical" evidence="3">
    <location>
        <begin position="365"/>
        <end position="384"/>
    </location>
</feature>
<feature type="transmembrane region" description="Helical" evidence="3">
    <location>
        <begin position="343"/>
        <end position="359"/>
    </location>
</feature>
<feature type="transmembrane region" description="Helical" evidence="3">
    <location>
        <begin position="181"/>
        <end position="202"/>
    </location>
</feature>
<name>A0AAV0W8A4_9HEMI</name>
<dbReference type="Proteomes" id="UP001160148">
    <property type="component" value="Unassembled WGS sequence"/>
</dbReference>
<sequence length="505" mass="56620">MMDRCENCGDEYERLLSEEDDRSSAPENHSDERPLHLRQRPVDTGRRFAYGFGHVFNDITAAIWFSYTMVFMQNVVGVPGTTAGFLLFFGQTVDAIATPFVGIMVDKFGKKKNWVLLGTVMEAISFPLIYYVWNLTIVVAILIYICSILIFQMAWALVQISHLSLIPELTDLSLERGKLTSIRYVFTVSTNILMFIIAWLVFRGVRNNGNMGSLIGPNDSEKFQMLALIATTIGVFSAFIFHGLLKSPRITNTKLMYRQNRQINVNKILTFCKNVQLYQVAVVFTTCKLLINIALIYIPLFINESAIDESGTIASIPLVAYVSSLITSIGVEYIKPCFKSDKVILQLVVISIFGSIWYSHPNHELTLSLFMLSLQYALSIRYIYNNAILYAVYVKCLLYVNIICSGSAITSVLSLSVTANLIGNDTDCGAFIYSSVTFSDKLINGLVIIGIEFMKCTDLEKCSHYYRDVLAFSSGSLALIGLLVFLTIPKILIKETKRSSSHIVI</sequence>
<dbReference type="Gene3D" id="1.20.1250.20">
    <property type="entry name" value="MFS general substrate transporter like domains"/>
    <property type="match status" value="1"/>
</dbReference>
<dbReference type="PANTHER" id="PTHR11328:SF49">
    <property type="entry name" value="MAJOR FACILITATOR SUPERFAMILY DOMAIN-CONTAINING PROTEIN 12-LIKE PROTEIN"/>
    <property type="match status" value="1"/>
</dbReference>
<feature type="transmembrane region" description="Helical" evidence="3">
    <location>
        <begin position="312"/>
        <end position="331"/>
    </location>
</feature>
<dbReference type="EMBL" id="CARXXK010000001">
    <property type="protein sequence ID" value="CAI6352125.1"/>
    <property type="molecule type" value="Genomic_DNA"/>
</dbReference>
<dbReference type="AlphaFoldDB" id="A0AAV0W8A4"/>
<dbReference type="InterPro" id="IPR036259">
    <property type="entry name" value="MFS_trans_sf"/>
</dbReference>
<feature type="transmembrane region" description="Helical" evidence="3">
    <location>
        <begin position="277"/>
        <end position="300"/>
    </location>
</feature>
<evidence type="ECO:0008006" key="6">
    <source>
        <dbReference type="Google" id="ProtNLM"/>
    </source>
</evidence>
<dbReference type="InterPro" id="IPR039672">
    <property type="entry name" value="MFS_2"/>
</dbReference>
<comment type="similarity">
    <text evidence="1">Belongs to the major facilitator superfamily.</text>
</comment>
<dbReference type="GO" id="GO:0005886">
    <property type="term" value="C:plasma membrane"/>
    <property type="evidence" value="ECO:0007669"/>
    <property type="project" value="TreeGrafter"/>
</dbReference>
<keyword evidence="3" id="KW-0472">Membrane</keyword>
<protein>
    <recommendedName>
        <fullName evidence="6">Major facilitator superfamily domain-containing protein 12</fullName>
    </recommendedName>
</protein>
<feature type="transmembrane region" description="Helical" evidence="3">
    <location>
        <begin position="114"/>
        <end position="133"/>
    </location>
</feature>
<keyword evidence="3" id="KW-0812">Transmembrane</keyword>
<gene>
    <name evidence="4" type="ORF">MEUPH1_LOCUS8406</name>
</gene>
<feature type="transmembrane region" description="Helical" evidence="3">
    <location>
        <begin position="396"/>
        <end position="417"/>
    </location>
</feature>
<feature type="transmembrane region" description="Helical" evidence="3">
    <location>
        <begin position="139"/>
        <end position="160"/>
    </location>
</feature>
<keyword evidence="5" id="KW-1185">Reference proteome</keyword>
<feature type="region of interest" description="Disordered" evidence="2">
    <location>
        <begin position="17"/>
        <end position="36"/>
    </location>
</feature>